<dbReference type="GO" id="GO:0019284">
    <property type="term" value="P:L-methionine salvage from S-adenosylmethionine"/>
    <property type="evidence" value="ECO:0007669"/>
    <property type="project" value="TreeGrafter"/>
</dbReference>
<dbReference type="PANTHER" id="PTHR46832">
    <property type="entry name" value="5'-METHYLTHIOADENOSINE/S-ADENOSYLHOMOCYSTEINE NUCLEOSIDASE"/>
    <property type="match status" value="1"/>
</dbReference>
<protein>
    <submittedName>
        <fullName evidence="2">Purine phosphorylase</fullName>
    </submittedName>
</protein>
<dbReference type="GO" id="GO:0009116">
    <property type="term" value="P:nucleoside metabolic process"/>
    <property type="evidence" value="ECO:0007669"/>
    <property type="project" value="InterPro"/>
</dbReference>
<reference evidence="2" key="1">
    <citation type="submission" date="2021-05" db="EMBL/GenBank/DDBJ databases">
        <title>Genome of Sphingobium sp. strain.</title>
        <authorList>
            <person name="Fan R."/>
        </authorList>
    </citation>
    <scope>NUCLEOTIDE SEQUENCE</scope>
    <source>
        <strain evidence="2">H33</strain>
    </source>
</reference>
<gene>
    <name evidence="2" type="ORF">KK488_00110</name>
</gene>
<dbReference type="SUPFAM" id="SSF53167">
    <property type="entry name" value="Purine and uridine phosphorylases"/>
    <property type="match status" value="1"/>
</dbReference>
<dbReference type="AlphaFoldDB" id="A0A9X1AHX8"/>
<sequence>MRIILLAALDEEADAFMPGKGKALDDAWPRVRRIRAHGHSILLAATGIGKVNIATAAARLHSLHGADLLMTVGTAGKLSSIEGDCFYLARSVQHDYGARKAESFVHYPPGAWPMGPANVEPYEAMADPGTRLPHACITSGDAFIEDAAYAAHLVAALEADVVDMETAAVAQYATSVALPWAGIKATTDDANHESAGDFHANLLAAASRAAQAMERLIAAL</sequence>
<feature type="domain" description="Nucleoside phosphorylase" evidence="1">
    <location>
        <begin position="31"/>
        <end position="218"/>
    </location>
</feature>
<dbReference type="EMBL" id="JAHGAW010000001">
    <property type="protein sequence ID" value="MBT2185352.1"/>
    <property type="molecule type" value="Genomic_DNA"/>
</dbReference>
<dbReference type="InterPro" id="IPR000845">
    <property type="entry name" value="Nucleoside_phosphorylase_d"/>
</dbReference>
<proteinExistence type="predicted"/>
<evidence type="ECO:0000313" key="2">
    <source>
        <dbReference type="EMBL" id="MBT2185352.1"/>
    </source>
</evidence>
<comment type="caution">
    <text evidence="2">The sequence shown here is derived from an EMBL/GenBank/DDBJ whole genome shotgun (WGS) entry which is preliminary data.</text>
</comment>
<dbReference type="GO" id="GO:0008782">
    <property type="term" value="F:adenosylhomocysteine nucleosidase activity"/>
    <property type="evidence" value="ECO:0007669"/>
    <property type="project" value="TreeGrafter"/>
</dbReference>
<dbReference type="Proteomes" id="UP001138757">
    <property type="component" value="Unassembled WGS sequence"/>
</dbReference>
<name>A0A9X1AHX8_9SPHN</name>
<accession>A0A9X1AHX8</accession>
<dbReference type="GO" id="GO:0005829">
    <property type="term" value="C:cytosol"/>
    <property type="evidence" value="ECO:0007669"/>
    <property type="project" value="TreeGrafter"/>
</dbReference>
<evidence type="ECO:0000313" key="3">
    <source>
        <dbReference type="Proteomes" id="UP001138757"/>
    </source>
</evidence>
<dbReference type="Pfam" id="PF01048">
    <property type="entry name" value="PNP_UDP_1"/>
    <property type="match status" value="1"/>
</dbReference>
<keyword evidence="3" id="KW-1185">Reference proteome</keyword>
<evidence type="ECO:0000259" key="1">
    <source>
        <dbReference type="Pfam" id="PF01048"/>
    </source>
</evidence>
<dbReference type="Gene3D" id="3.40.50.1580">
    <property type="entry name" value="Nucleoside phosphorylase domain"/>
    <property type="match status" value="1"/>
</dbReference>
<dbReference type="GO" id="GO:0008930">
    <property type="term" value="F:methylthioadenosine nucleosidase activity"/>
    <property type="evidence" value="ECO:0007669"/>
    <property type="project" value="TreeGrafter"/>
</dbReference>
<dbReference type="InterPro" id="IPR035994">
    <property type="entry name" value="Nucleoside_phosphorylase_sf"/>
</dbReference>
<organism evidence="2 3">
    <name type="scientific">Sphingobium nicotianae</name>
    <dbReference type="NCBI Taxonomy" id="2782607"/>
    <lineage>
        <taxon>Bacteria</taxon>
        <taxon>Pseudomonadati</taxon>
        <taxon>Pseudomonadota</taxon>
        <taxon>Alphaproteobacteria</taxon>
        <taxon>Sphingomonadales</taxon>
        <taxon>Sphingomonadaceae</taxon>
        <taxon>Sphingobium</taxon>
    </lineage>
</organism>
<dbReference type="PANTHER" id="PTHR46832:SF1">
    <property type="entry name" value="5'-METHYLTHIOADENOSINE_S-ADENOSYLHOMOCYSTEINE NUCLEOSIDASE"/>
    <property type="match status" value="1"/>
</dbReference>